<proteinExistence type="predicted"/>
<sequence length="199" mass="22760">MANNKSDPFPNQESLLEWLKTRLPRQSLASWGTENVHNLWIEVSLGESTLSDLTPPLRTLHRVVVRVLHNKTHRILLESRQELSDGSVRPRSRPLSKEMKAGESVEEAASRAMKQQLGSNRMARVVPGTYKIKEEVKVEEEEPGSYPGLTTRYVVHTVDARVEGLPDEDFATEEEMLAAKVVQVKKHYWKWAESNYVEE</sequence>
<feature type="region of interest" description="Disordered" evidence="1">
    <location>
        <begin position="82"/>
        <end position="102"/>
    </location>
</feature>
<name>A0A2P2IR37_RHIMU</name>
<accession>A0A2P2IR37</accession>
<dbReference type="EMBL" id="GGEC01003201">
    <property type="protein sequence ID" value="MBW83684.1"/>
    <property type="molecule type" value="Transcribed_RNA"/>
</dbReference>
<evidence type="ECO:0000313" key="2">
    <source>
        <dbReference type="EMBL" id="MBW83684.1"/>
    </source>
</evidence>
<evidence type="ECO:0000256" key="1">
    <source>
        <dbReference type="SAM" id="MobiDB-lite"/>
    </source>
</evidence>
<reference evidence="2" key="1">
    <citation type="submission" date="2018-02" db="EMBL/GenBank/DDBJ databases">
        <title>Rhizophora mucronata_Transcriptome.</title>
        <authorList>
            <person name="Meera S.P."/>
            <person name="Sreeshan A."/>
            <person name="Augustine A."/>
        </authorList>
    </citation>
    <scope>NUCLEOTIDE SEQUENCE</scope>
    <source>
        <tissue evidence="2">Leaf</tissue>
    </source>
</reference>
<dbReference type="PANTHER" id="PTHR36395:SF1">
    <property type="entry name" value="RING-H2 ZINC FINGER PROTEIN"/>
    <property type="match status" value="1"/>
</dbReference>
<protein>
    <submittedName>
        <fullName evidence="2">Uncharacterized protein</fullName>
    </submittedName>
</protein>
<dbReference type="PANTHER" id="PTHR36395">
    <property type="entry name" value="RING-H2 ZINC FINGER PROTEIN"/>
    <property type="match status" value="1"/>
</dbReference>
<dbReference type="AlphaFoldDB" id="A0A2P2IR37"/>
<organism evidence="2">
    <name type="scientific">Rhizophora mucronata</name>
    <name type="common">Asiatic mangrove</name>
    <dbReference type="NCBI Taxonomy" id="61149"/>
    <lineage>
        <taxon>Eukaryota</taxon>
        <taxon>Viridiplantae</taxon>
        <taxon>Streptophyta</taxon>
        <taxon>Embryophyta</taxon>
        <taxon>Tracheophyta</taxon>
        <taxon>Spermatophyta</taxon>
        <taxon>Magnoliopsida</taxon>
        <taxon>eudicotyledons</taxon>
        <taxon>Gunneridae</taxon>
        <taxon>Pentapetalae</taxon>
        <taxon>rosids</taxon>
        <taxon>fabids</taxon>
        <taxon>Malpighiales</taxon>
        <taxon>Rhizophoraceae</taxon>
        <taxon>Rhizophora</taxon>
    </lineage>
</organism>